<dbReference type="InterPro" id="IPR010505">
    <property type="entry name" value="MoaA_twitch"/>
</dbReference>
<dbReference type="NCBIfam" id="TIGR02666">
    <property type="entry name" value="moaA"/>
    <property type="match status" value="1"/>
</dbReference>
<dbReference type="GO" id="GO:0005525">
    <property type="term" value="F:GTP binding"/>
    <property type="evidence" value="ECO:0007669"/>
    <property type="project" value="UniProtKB-KW"/>
</dbReference>
<evidence type="ECO:0000256" key="5">
    <source>
        <dbReference type="ARBA" id="ARBA00022723"/>
    </source>
</evidence>
<feature type="domain" description="Radical SAM core" evidence="14">
    <location>
        <begin position="4"/>
        <end position="222"/>
    </location>
</feature>
<dbReference type="SMART" id="SM00729">
    <property type="entry name" value="Elp3"/>
    <property type="match status" value="1"/>
</dbReference>
<dbReference type="SFLD" id="SFLDG01383">
    <property type="entry name" value="cyclic_pyranopterin_phosphate"/>
    <property type="match status" value="1"/>
</dbReference>
<evidence type="ECO:0000256" key="1">
    <source>
        <dbReference type="ARBA" id="ARBA00001966"/>
    </source>
</evidence>
<evidence type="ECO:0000256" key="3">
    <source>
        <dbReference type="ARBA" id="ARBA00022485"/>
    </source>
</evidence>
<comment type="cofactor">
    <cofactor evidence="1">
        <name>[4Fe-4S] cluster</name>
        <dbReference type="ChEBI" id="CHEBI:49883"/>
    </cofactor>
</comment>
<dbReference type="PANTHER" id="PTHR22960">
    <property type="entry name" value="MOLYBDOPTERIN COFACTOR SYNTHESIS PROTEIN A"/>
    <property type="match status" value="1"/>
</dbReference>
<sequence length="323" mass="34491">MVDGQGRAIRYLRVSVTDRCNLRCRYCMPESGVDWVPHGQVLTYEQMARLVGLCAGLGVEKVRLTGGEPLVRRGLSALVRMVKETPGIRQVCLTTNGVLLPEQLPALLEAGLDGVNLSLDTLDRGQYAALTRRDELPRALAGLEAALAAPGLTVKLNCVPLADNEDQWVPLATLARDRDLAVRFIELMPIGLGRGLPGRSEAQVLARLEAAFGPLRPLEGPPGGPARYGTFPGFRGRVGFISAMTHPFCAACDRVRLTASGFLKTCLQYQTGVDLRALLEAGAGDSALRAAILEAVRQKPACHHFGGAPAPGDEGHTMNQIGG</sequence>
<dbReference type="InterPro" id="IPR000385">
    <property type="entry name" value="MoaA_NifB_PqqE_Fe-S-bd_CS"/>
</dbReference>
<evidence type="ECO:0000313" key="16">
    <source>
        <dbReference type="Proteomes" id="UP000823882"/>
    </source>
</evidence>
<dbReference type="SFLD" id="SFLDS00029">
    <property type="entry name" value="Radical_SAM"/>
    <property type="match status" value="1"/>
</dbReference>
<dbReference type="Proteomes" id="UP000823882">
    <property type="component" value="Unassembled WGS sequence"/>
</dbReference>
<evidence type="ECO:0000259" key="14">
    <source>
        <dbReference type="PROSITE" id="PS51918"/>
    </source>
</evidence>
<keyword evidence="6" id="KW-0547">Nucleotide-binding</keyword>
<dbReference type="PROSITE" id="PS51918">
    <property type="entry name" value="RADICAL_SAM"/>
    <property type="match status" value="1"/>
</dbReference>
<dbReference type="InterPro" id="IPR007197">
    <property type="entry name" value="rSAM"/>
</dbReference>
<keyword evidence="4" id="KW-0949">S-adenosyl-L-methionine</keyword>
<reference evidence="15" key="2">
    <citation type="submission" date="2021-04" db="EMBL/GenBank/DDBJ databases">
        <authorList>
            <person name="Gilroy R."/>
        </authorList>
    </citation>
    <scope>NUCLEOTIDE SEQUENCE</scope>
    <source>
        <strain evidence="15">CHK186-1790</strain>
    </source>
</reference>
<keyword evidence="8" id="KW-0411">Iron-sulfur</keyword>
<evidence type="ECO:0000256" key="9">
    <source>
        <dbReference type="ARBA" id="ARBA00023134"/>
    </source>
</evidence>
<accession>A0A9D2SZ59</accession>
<evidence type="ECO:0000256" key="7">
    <source>
        <dbReference type="ARBA" id="ARBA00023004"/>
    </source>
</evidence>
<keyword evidence="11 15" id="KW-0456">Lyase</keyword>
<keyword evidence="7" id="KW-0408">Iron</keyword>
<dbReference type="GO" id="GO:0061798">
    <property type="term" value="F:GTP 3',8'-cyclase activity"/>
    <property type="evidence" value="ECO:0007669"/>
    <property type="project" value="UniProtKB-EC"/>
</dbReference>
<dbReference type="InterPro" id="IPR058240">
    <property type="entry name" value="rSAM_sf"/>
</dbReference>
<dbReference type="EMBL" id="DWWJ01000112">
    <property type="protein sequence ID" value="HJC41188.1"/>
    <property type="molecule type" value="Genomic_DNA"/>
</dbReference>
<dbReference type="InterPro" id="IPR013483">
    <property type="entry name" value="MoaA"/>
</dbReference>
<organism evidence="15 16">
    <name type="scientific">Candidatus Intestinimonas pullistercoris</name>
    <dbReference type="NCBI Taxonomy" id="2838623"/>
    <lineage>
        <taxon>Bacteria</taxon>
        <taxon>Bacillati</taxon>
        <taxon>Bacillota</taxon>
        <taxon>Clostridia</taxon>
        <taxon>Eubacteriales</taxon>
        <taxon>Intestinimonas</taxon>
    </lineage>
</organism>
<dbReference type="GO" id="GO:0006777">
    <property type="term" value="P:Mo-molybdopterin cofactor biosynthetic process"/>
    <property type="evidence" value="ECO:0007669"/>
    <property type="project" value="UniProtKB-KW"/>
</dbReference>
<comment type="catalytic activity">
    <reaction evidence="12">
        <text>GTP + AH2 + S-adenosyl-L-methionine = (8S)-3',8-cyclo-7,8-dihydroguanosine 5'-triphosphate + 5'-deoxyadenosine + L-methionine + A + H(+)</text>
        <dbReference type="Rhea" id="RHEA:49576"/>
        <dbReference type="ChEBI" id="CHEBI:13193"/>
        <dbReference type="ChEBI" id="CHEBI:15378"/>
        <dbReference type="ChEBI" id="CHEBI:17319"/>
        <dbReference type="ChEBI" id="CHEBI:17499"/>
        <dbReference type="ChEBI" id="CHEBI:37565"/>
        <dbReference type="ChEBI" id="CHEBI:57844"/>
        <dbReference type="ChEBI" id="CHEBI:59789"/>
        <dbReference type="ChEBI" id="CHEBI:131766"/>
        <dbReference type="EC" id="4.1.99.22"/>
    </reaction>
</comment>
<dbReference type="SUPFAM" id="SSF102114">
    <property type="entry name" value="Radical SAM enzymes"/>
    <property type="match status" value="1"/>
</dbReference>
<dbReference type="PROSITE" id="PS01305">
    <property type="entry name" value="MOAA_NIFB_PQQE"/>
    <property type="match status" value="1"/>
</dbReference>
<evidence type="ECO:0000313" key="15">
    <source>
        <dbReference type="EMBL" id="HJC41188.1"/>
    </source>
</evidence>
<dbReference type="CDD" id="cd21117">
    <property type="entry name" value="Twitch_MoaA"/>
    <property type="match status" value="1"/>
</dbReference>
<reference evidence="15" key="1">
    <citation type="journal article" date="2021" name="PeerJ">
        <title>Extensive microbial diversity within the chicken gut microbiome revealed by metagenomics and culture.</title>
        <authorList>
            <person name="Gilroy R."/>
            <person name="Ravi A."/>
            <person name="Getino M."/>
            <person name="Pursley I."/>
            <person name="Horton D.L."/>
            <person name="Alikhan N.F."/>
            <person name="Baker D."/>
            <person name="Gharbi K."/>
            <person name="Hall N."/>
            <person name="Watson M."/>
            <person name="Adriaenssens E.M."/>
            <person name="Foster-Nyarko E."/>
            <person name="Jarju S."/>
            <person name="Secka A."/>
            <person name="Antonio M."/>
            <person name="Oren A."/>
            <person name="Chaudhuri R.R."/>
            <person name="La Ragione R."/>
            <person name="Hildebrand F."/>
            <person name="Pallen M.J."/>
        </authorList>
    </citation>
    <scope>NUCLEOTIDE SEQUENCE</scope>
    <source>
        <strain evidence="15">CHK186-1790</strain>
    </source>
</reference>
<dbReference type="SFLD" id="SFLDG01067">
    <property type="entry name" value="SPASM/twitch_domain_containing"/>
    <property type="match status" value="1"/>
</dbReference>
<feature type="region of interest" description="Disordered" evidence="13">
    <location>
        <begin position="304"/>
        <end position="323"/>
    </location>
</feature>
<dbReference type="GO" id="GO:0046872">
    <property type="term" value="F:metal ion binding"/>
    <property type="evidence" value="ECO:0007669"/>
    <property type="project" value="UniProtKB-KW"/>
</dbReference>
<dbReference type="InterPro" id="IPR050105">
    <property type="entry name" value="MoCo_biosynth_MoaA/MoaC"/>
</dbReference>
<proteinExistence type="predicted"/>
<dbReference type="Pfam" id="PF06463">
    <property type="entry name" value="Mob_synth_C"/>
    <property type="match status" value="1"/>
</dbReference>
<dbReference type="EC" id="4.1.99.22" evidence="2"/>
<evidence type="ECO:0000256" key="12">
    <source>
        <dbReference type="ARBA" id="ARBA00048697"/>
    </source>
</evidence>
<dbReference type="Pfam" id="PF04055">
    <property type="entry name" value="Radical_SAM"/>
    <property type="match status" value="1"/>
</dbReference>
<evidence type="ECO:0000256" key="8">
    <source>
        <dbReference type="ARBA" id="ARBA00023014"/>
    </source>
</evidence>
<dbReference type="InterPro" id="IPR040064">
    <property type="entry name" value="MoaA-like"/>
</dbReference>
<protein>
    <recommendedName>
        <fullName evidence="2">GTP 3',8-cyclase</fullName>
        <ecNumber evidence="2">4.1.99.22</ecNumber>
    </recommendedName>
</protein>
<evidence type="ECO:0000256" key="6">
    <source>
        <dbReference type="ARBA" id="ARBA00022741"/>
    </source>
</evidence>
<dbReference type="InterPro" id="IPR013785">
    <property type="entry name" value="Aldolase_TIM"/>
</dbReference>
<evidence type="ECO:0000256" key="11">
    <source>
        <dbReference type="ARBA" id="ARBA00023239"/>
    </source>
</evidence>
<dbReference type="SFLD" id="SFLDG01386">
    <property type="entry name" value="main_SPASM_domain-containing"/>
    <property type="match status" value="1"/>
</dbReference>
<gene>
    <name evidence="15" type="primary">moaA</name>
    <name evidence="15" type="ORF">H9701_06515</name>
</gene>
<dbReference type="GO" id="GO:0061799">
    <property type="term" value="F:cyclic pyranopterin monophosphate synthase activity"/>
    <property type="evidence" value="ECO:0007669"/>
    <property type="project" value="TreeGrafter"/>
</dbReference>
<dbReference type="Gene3D" id="3.20.20.70">
    <property type="entry name" value="Aldolase class I"/>
    <property type="match status" value="1"/>
</dbReference>
<dbReference type="CDD" id="cd01335">
    <property type="entry name" value="Radical_SAM"/>
    <property type="match status" value="1"/>
</dbReference>
<dbReference type="PANTHER" id="PTHR22960:SF0">
    <property type="entry name" value="MOLYBDENUM COFACTOR BIOSYNTHESIS PROTEIN 1"/>
    <property type="match status" value="1"/>
</dbReference>
<dbReference type="GO" id="GO:0051539">
    <property type="term" value="F:4 iron, 4 sulfur cluster binding"/>
    <property type="evidence" value="ECO:0007669"/>
    <property type="project" value="UniProtKB-KW"/>
</dbReference>
<keyword evidence="9" id="KW-0342">GTP-binding</keyword>
<keyword evidence="3" id="KW-0004">4Fe-4S</keyword>
<dbReference type="AlphaFoldDB" id="A0A9D2SZ59"/>
<dbReference type="InterPro" id="IPR006638">
    <property type="entry name" value="Elp3/MiaA/NifB-like_rSAM"/>
</dbReference>
<evidence type="ECO:0000256" key="4">
    <source>
        <dbReference type="ARBA" id="ARBA00022691"/>
    </source>
</evidence>
<evidence type="ECO:0000256" key="13">
    <source>
        <dbReference type="SAM" id="MobiDB-lite"/>
    </source>
</evidence>
<evidence type="ECO:0000256" key="10">
    <source>
        <dbReference type="ARBA" id="ARBA00023150"/>
    </source>
</evidence>
<comment type="caution">
    <text evidence="15">The sequence shown here is derived from an EMBL/GenBank/DDBJ whole genome shotgun (WGS) entry which is preliminary data.</text>
</comment>
<keyword evidence="5" id="KW-0479">Metal-binding</keyword>
<keyword evidence="10" id="KW-0501">Molybdenum cofactor biosynthesis</keyword>
<name>A0A9D2SZ59_9FIRM</name>
<evidence type="ECO:0000256" key="2">
    <source>
        <dbReference type="ARBA" id="ARBA00012167"/>
    </source>
</evidence>